<comment type="subcellular location">
    <subcellularLocation>
        <location evidence="1">Cell membrane</location>
        <topology evidence="1">Multi-pass membrane protein</topology>
    </subcellularLocation>
</comment>
<feature type="transmembrane region" description="Helical" evidence="6">
    <location>
        <begin position="190"/>
        <end position="218"/>
    </location>
</feature>
<evidence type="ECO:0000313" key="8">
    <source>
        <dbReference type="Proteomes" id="UP000631034"/>
    </source>
</evidence>
<keyword evidence="4 6" id="KW-1133">Transmembrane helix</keyword>
<dbReference type="InterPro" id="IPR001123">
    <property type="entry name" value="LeuE-type"/>
</dbReference>
<comment type="caution">
    <text evidence="7">The sequence shown here is derived from an EMBL/GenBank/DDBJ whole genome shotgun (WGS) entry which is preliminary data.</text>
</comment>
<dbReference type="GO" id="GO:0005886">
    <property type="term" value="C:plasma membrane"/>
    <property type="evidence" value="ECO:0007669"/>
    <property type="project" value="UniProtKB-SubCell"/>
</dbReference>
<name>A0A8J6YVM7_9PROT</name>
<keyword evidence="3 6" id="KW-0812">Transmembrane</keyword>
<feature type="transmembrane region" description="Helical" evidence="6">
    <location>
        <begin position="118"/>
        <end position="140"/>
    </location>
</feature>
<keyword evidence="2" id="KW-1003">Cell membrane</keyword>
<gene>
    <name evidence="7" type="ORF">IHV25_02725</name>
</gene>
<dbReference type="PANTHER" id="PTHR30086:SF20">
    <property type="entry name" value="ARGININE EXPORTER PROTEIN ARGO-RELATED"/>
    <property type="match status" value="1"/>
</dbReference>
<feature type="transmembrane region" description="Helical" evidence="6">
    <location>
        <begin position="46"/>
        <end position="71"/>
    </location>
</feature>
<feature type="transmembrane region" description="Helical" evidence="6">
    <location>
        <begin position="152"/>
        <end position="178"/>
    </location>
</feature>
<evidence type="ECO:0000313" key="7">
    <source>
        <dbReference type="EMBL" id="MBE1236567.1"/>
    </source>
</evidence>
<keyword evidence="5 6" id="KW-0472">Membrane</keyword>
<evidence type="ECO:0000256" key="5">
    <source>
        <dbReference type="ARBA" id="ARBA00023136"/>
    </source>
</evidence>
<evidence type="ECO:0000256" key="2">
    <source>
        <dbReference type="ARBA" id="ARBA00022475"/>
    </source>
</evidence>
<dbReference type="Pfam" id="PF01810">
    <property type="entry name" value="LysE"/>
    <property type="match status" value="1"/>
</dbReference>
<dbReference type="EMBL" id="JACZHT010000001">
    <property type="protein sequence ID" value="MBE1236567.1"/>
    <property type="molecule type" value="Genomic_DNA"/>
</dbReference>
<reference evidence="7" key="1">
    <citation type="submission" date="2020-10" db="EMBL/GenBank/DDBJ databases">
        <title>Genome sequence of the unusual species of purple photosynthetic bacteria, Phaeovibrio sulfidiphilus DSM 23193, type strain.</title>
        <authorList>
            <person name="Kyndt J.A."/>
            <person name="Meyer T.E."/>
        </authorList>
    </citation>
    <scope>NUCLEOTIDE SEQUENCE</scope>
    <source>
        <strain evidence="7">DSM 23193</strain>
    </source>
</reference>
<sequence>MELLASLDPVKVGKFLISAVALTLAPGPDNLMVLGLGLARGRLEGILFGAGCALGTLVHTLLATLGISALIVASPAAFTGLKIAGAAYLAWLGIQVLRHARDPARGRTNGVPVRRLGVFLKGMGAAAVNPKLVVFFLAFLPQFIVPAHGEVWFQTLVLGVLFGLQGGLVLALIGYFAGTLGRRMASDPRLVVGLNVLAGLVFLTLALNLAVDLVFLAIA</sequence>
<evidence type="ECO:0000256" key="4">
    <source>
        <dbReference type="ARBA" id="ARBA00022989"/>
    </source>
</evidence>
<proteinExistence type="predicted"/>
<dbReference type="RefSeq" id="WP_192533418.1">
    <property type="nucleotide sequence ID" value="NZ_JACZHT010000001.1"/>
</dbReference>
<protein>
    <submittedName>
        <fullName evidence="7">LysE family translocator</fullName>
    </submittedName>
</protein>
<accession>A0A8J6YVM7</accession>
<dbReference type="AlphaFoldDB" id="A0A8J6YVM7"/>
<keyword evidence="8" id="KW-1185">Reference proteome</keyword>
<evidence type="ECO:0000256" key="1">
    <source>
        <dbReference type="ARBA" id="ARBA00004651"/>
    </source>
</evidence>
<dbReference type="Proteomes" id="UP000631034">
    <property type="component" value="Unassembled WGS sequence"/>
</dbReference>
<evidence type="ECO:0000256" key="3">
    <source>
        <dbReference type="ARBA" id="ARBA00022692"/>
    </source>
</evidence>
<evidence type="ECO:0000256" key="6">
    <source>
        <dbReference type="SAM" id="Phobius"/>
    </source>
</evidence>
<dbReference type="PIRSF" id="PIRSF006324">
    <property type="entry name" value="LeuE"/>
    <property type="match status" value="1"/>
</dbReference>
<organism evidence="7 8">
    <name type="scientific">Phaeovibrio sulfidiphilus</name>
    <dbReference type="NCBI Taxonomy" id="1220600"/>
    <lineage>
        <taxon>Bacteria</taxon>
        <taxon>Pseudomonadati</taxon>
        <taxon>Pseudomonadota</taxon>
        <taxon>Alphaproteobacteria</taxon>
        <taxon>Rhodospirillales</taxon>
        <taxon>Rhodospirillaceae</taxon>
        <taxon>Phaeovibrio</taxon>
    </lineage>
</organism>
<feature type="transmembrane region" description="Helical" evidence="6">
    <location>
        <begin position="15"/>
        <end position="39"/>
    </location>
</feature>
<dbReference type="GO" id="GO:0015171">
    <property type="term" value="F:amino acid transmembrane transporter activity"/>
    <property type="evidence" value="ECO:0007669"/>
    <property type="project" value="TreeGrafter"/>
</dbReference>
<feature type="transmembrane region" description="Helical" evidence="6">
    <location>
        <begin position="77"/>
        <end position="97"/>
    </location>
</feature>
<dbReference type="PANTHER" id="PTHR30086">
    <property type="entry name" value="ARGININE EXPORTER PROTEIN ARGO"/>
    <property type="match status" value="1"/>
</dbReference>